<dbReference type="AlphaFoldDB" id="A0A5J5HXS6"/>
<dbReference type="InterPro" id="IPR018743">
    <property type="entry name" value="DUF2292"/>
</dbReference>
<accession>A0A5J5HXS6</accession>
<dbReference type="OrthoDB" id="2382414at2"/>
<dbReference type="EMBL" id="VYKL01000013">
    <property type="protein sequence ID" value="KAA9027597.1"/>
    <property type="molecule type" value="Genomic_DNA"/>
</dbReference>
<protein>
    <submittedName>
        <fullName evidence="1">DUF2292 domain-containing protein</fullName>
    </submittedName>
</protein>
<evidence type="ECO:0000313" key="1">
    <source>
        <dbReference type="EMBL" id="KAA9027597.1"/>
    </source>
</evidence>
<proteinExistence type="predicted"/>
<comment type="caution">
    <text evidence="1">The sequence shown here is derived from an EMBL/GenBank/DDBJ whole genome shotgun (WGS) entry which is preliminary data.</text>
</comment>
<dbReference type="Pfam" id="PF10055">
    <property type="entry name" value="DUF2292"/>
    <property type="match status" value="1"/>
</dbReference>
<dbReference type="Proteomes" id="UP000326671">
    <property type="component" value="Unassembled WGS sequence"/>
</dbReference>
<sequence>MAVVDQEKIKNIIDILEKIKFGSLNIVIHEGKITQLEIIEKHRFQK</sequence>
<reference evidence="1 2" key="1">
    <citation type="submission" date="2019-09" db="EMBL/GenBank/DDBJ databases">
        <title>Whole genome sequences of isolates from the Mars Exploration Rovers.</title>
        <authorList>
            <person name="Seuylemezian A."/>
            <person name="Vaishampayan P."/>
        </authorList>
    </citation>
    <scope>NUCLEOTIDE SEQUENCE [LARGE SCALE GENOMIC DNA]</scope>
    <source>
        <strain evidence="1 2">MER_TA_151</strain>
    </source>
</reference>
<organism evidence="1 2">
    <name type="scientific">Niallia endozanthoxylica</name>
    <dbReference type="NCBI Taxonomy" id="2036016"/>
    <lineage>
        <taxon>Bacteria</taxon>
        <taxon>Bacillati</taxon>
        <taxon>Bacillota</taxon>
        <taxon>Bacilli</taxon>
        <taxon>Bacillales</taxon>
        <taxon>Bacillaceae</taxon>
        <taxon>Niallia</taxon>
    </lineage>
</organism>
<keyword evidence="2" id="KW-1185">Reference proteome</keyword>
<gene>
    <name evidence="1" type="ORF">F4V44_06250</name>
</gene>
<evidence type="ECO:0000313" key="2">
    <source>
        <dbReference type="Proteomes" id="UP000326671"/>
    </source>
</evidence>
<dbReference type="RefSeq" id="WP_150439134.1">
    <property type="nucleotide sequence ID" value="NZ_VYKL01000013.1"/>
</dbReference>
<name>A0A5J5HXS6_9BACI</name>